<gene>
    <name evidence="1" type="ORF">BU25DRAFT_341387</name>
</gene>
<organism evidence="1 2">
    <name type="scientific">Macroventuria anomochaeta</name>
    <dbReference type="NCBI Taxonomy" id="301207"/>
    <lineage>
        <taxon>Eukaryota</taxon>
        <taxon>Fungi</taxon>
        <taxon>Dikarya</taxon>
        <taxon>Ascomycota</taxon>
        <taxon>Pezizomycotina</taxon>
        <taxon>Dothideomycetes</taxon>
        <taxon>Pleosporomycetidae</taxon>
        <taxon>Pleosporales</taxon>
        <taxon>Pleosporineae</taxon>
        <taxon>Didymellaceae</taxon>
        <taxon>Macroventuria</taxon>
    </lineage>
</organism>
<comment type="caution">
    <text evidence="1">The sequence shown here is derived from an EMBL/GenBank/DDBJ whole genome shotgun (WGS) entry which is preliminary data.</text>
</comment>
<keyword evidence="2" id="KW-1185">Reference proteome</keyword>
<proteinExistence type="predicted"/>
<protein>
    <submittedName>
        <fullName evidence="1">Uncharacterized protein</fullName>
    </submittedName>
</protein>
<evidence type="ECO:0000313" key="2">
    <source>
        <dbReference type="Proteomes" id="UP000799754"/>
    </source>
</evidence>
<accession>A0ACB6S056</accession>
<sequence length="310" mass="32472">MGHAKLLNLHPGMASNPYRSMKEQVPLRTLCELCNRTINTRDWPMHKNSKAHRALEQAGKDKENTKAKNNGTDNWGGETSSFTPDGEFNLASVDSGNDGWGTGGGGGNRACFGCGEIGHTKRDCPKSGASGDRACFACGEVGHTKRDCPKGGSGGAGQACFNCGNEGHRKMDCPEPLKPRAGGGGGGGRACFNCLQPGHNVSECAEPRVERCRNCDAEGHHSRECPQPKDWSRIKCKNCYKYGHGEKRCPEPAGWDTAADSGAAAAGSWDNAGGDSSAAVGGWGGDDVGAGAQETSGGDWADKANAEAQW</sequence>
<dbReference type="EMBL" id="MU006716">
    <property type="protein sequence ID" value="KAF2627665.1"/>
    <property type="molecule type" value="Genomic_DNA"/>
</dbReference>
<evidence type="ECO:0000313" key="1">
    <source>
        <dbReference type="EMBL" id="KAF2627665.1"/>
    </source>
</evidence>
<name>A0ACB6S056_9PLEO</name>
<reference evidence="1" key="1">
    <citation type="journal article" date="2020" name="Stud. Mycol.">
        <title>101 Dothideomycetes genomes: a test case for predicting lifestyles and emergence of pathogens.</title>
        <authorList>
            <person name="Haridas S."/>
            <person name="Albert R."/>
            <person name="Binder M."/>
            <person name="Bloem J."/>
            <person name="Labutti K."/>
            <person name="Salamov A."/>
            <person name="Andreopoulos B."/>
            <person name="Baker S."/>
            <person name="Barry K."/>
            <person name="Bills G."/>
            <person name="Bluhm B."/>
            <person name="Cannon C."/>
            <person name="Castanera R."/>
            <person name="Culley D."/>
            <person name="Daum C."/>
            <person name="Ezra D."/>
            <person name="Gonzalez J."/>
            <person name="Henrissat B."/>
            <person name="Kuo A."/>
            <person name="Liang C."/>
            <person name="Lipzen A."/>
            <person name="Lutzoni F."/>
            <person name="Magnuson J."/>
            <person name="Mondo S."/>
            <person name="Nolan M."/>
            <person name="Ohm R."/>
            <person name="Pangilinan J."/>
            <person name="Park H.-J."/>
            <person name="Ramirez L."/>
            <person name="Alfaro M."/>
            <person name="Sun H."/>
            <person name="Tritt A."/>
            <person name="Yoshinaga Y."/>
            <person name="Zwiers L.-H."/>
            <person name="Turgeon B."/>
            <person name="Goodwin S."/>
            <person name="Spatafora J."/>
            <person name="Crous P."/>
            <person name="Grigoriev I."/>
        </authorList>
    </citation>
    <scope>NUCLEOTIDE SEQUENCE</scope>
    <source>
        <strain evidence="1">CBS 525.71</strain>
    </source>
</reference>
<dbReference type="Proteomes" id="UP000799754">
    <property type="component" value="Unassembled WGS sequence"/>
</dbReference>